<feature type="compositionally biased region" description="Polar residues" evidence="5">
    <location>
        <begin position="272"/>
        <end position="287"/>
    </location>
</feature>
<dbReference type="InterPro" id="IPR001965">
    <property type="entry name" value="Znf_PHD"/>
</dbReference>
<feature type="compositionally biased region" description="Polar residues" evidence="5">
    <location>
        <begin position="1350"/>
        <end position="1365"/>
    </location>
</feature>
<feature type="compositionally biased region" description="Polar residues" evidence="5">
    <location>
        <begin position="1409"/>
        <end position="1419"/>
    </location>
</feature>
<feature type="compositionally biased region" description="Polar residues" evidence="5">
    <location>
        <begin position="117"/>
        <end position="130"/>
    </location>
</feature>
<feature type="domain" description="PHD-type" evidence="6">
    <location>
        <begin position="544"/>
        <end position="599"/>
    </location>
</feature>
<feature type="compositionally biased region" description="Basic and acidic residues" evidence="5">
    <location>
        <begin position="802"/>
        <end position="838"/>
    </location>
</feature>
<feature type="compositionally biased region" description="Basic and acidic residues" evidence="5">
    <location>
        <begin position="1559"/>
        <end position="1576"/>
    </location>
</feature>
<evidence type="ECO:0000256" key="1">
    <source>
        <dbReference type="ARBA" id="ARBA00022723"/>
    </source>
</evidence>
<dbReference type="InterPro" id="IPR003618">
    <property type="entry name" value="TFIIS_cen_dom"/>
</dbReference>
<evidence type="ECO:0000256" key="2">
    <source>
        <dbReference type="ARBA" id="ARBA00022771"/>
    </source>
</evidence>
<dbReference type="PANTHER" id="PTHR11477:SF10">
    <property type="entry name" value="PHD FINGER PROTEIN 3"/>
    <property type="match status" value="1"/>
</dbReference>
<dbReference type="SUPFAM" id="SSF46942">
    <property type="entry name" value="Elongation factor TFIIS domain 2"/>
    <property type="match status" value="1"/>
</dbReference>
<dbReference type="CDD" id="cd15638">
    <property type="entry name" value="PHD_PHF3"/>
    <property type="match status" value="1"/>
</dbReference>
<comment type="caution">
    <text evidence="8">The sequence shown here is derived from an EMBL/GenBank/DDBJ whole genome shotgun (WGS) entry which is preliminary data.</text>
</comment>
<dbReference type="GO" id="GO:0006351">
    <property type="term" value="P:DNA-templated transcription"/>
    <property type="evidence" value="ECO:0007669"/>
    <property type="project" value="InterPro"/>
</dbReference>
<keyword evidence="3" id="KW-0862">Zinc</keyword>
<dbReference type="Gene3D" id="1.10.472.30">
    <property type="entry name" value="Transcription elongation factor S-II, central domain"/>
    <property type="match status" value="1"/>
</dbReference>
<feature type="compositionally biased region" description="Basic and acidic residues" evidence="5">
    <location>
        <begin position="288"/>
        <end position="308"/>
    </location>
</feature>
<feature type="compositionally biased region" description="Polar residues" evidence="5">
    <location>
        <begin position="1373"/>
        <end position="1388"/>
    </location>
</feature>
<feature type="compositionally biased region" description="Basic and acidic residues" evidence="5">
    <location>
        <begin position="1613"/>
        <end position="1627"/>
    </location>
</feature>
<gene>
    <name evidence="8" type="ORF">fugu_013121</name>
</gene>
<dbReference type="Pfam" id="PF07744">
    <property type="entry name" value="SPOC"/>
    <property type="match status" value="1"/>
</dbReference>
<keyword evidence="1" id="KW-0479">Metal-binding</keyword>
<organism evidence="8 9">
    <name type="scientific">Takifugu bimaculatus</name>
    <dbReference type="NCBI Taxonomy" id="433685"/>
    <lineage>
        <taxon>Eukaryota</taxon>
        <taxon>Metazoa</taxon>
        <taxon>Chordata</taxon>
        <taxon>Craniata</taxon>
        <taxon>Vertebrata</taxon>
        <taxon>Euteleostomi</taxon>
        <taxon>Actinopterygii</taxon>
        <taxon>Neopterygii</taxon>
        <taxon>Teleostei</taxon>
        <taxon>Neoteleostei</taxon>
        <taxon>Acanthomorphata</taxon>
        <taxon>Eupercaria</taxon>
        <taxon>Tetraodontiformes</taxon>
        <taxon>Tetradontoidea</taxon>
        <taxon>Tetraodontidae</taxon>
        <taxon>Takifugu</taxon>
    </lineage>
</organism>
<evidence type="ECO:0000259" key="6">
    <source>
        <dbReference type="PROSITE" id="PS50016"/>
    </source>
</evidence>
<dbReference type="InterPro" id="IPR011011">
    <property type="entry name" value="Znf_FYVE_PHD"/>
</dbReference>
<dbReference type="InterPro" id="IPR036575">
    <property type="entry name" value="TFIIS_cen_dom_sf"/>
</dbReference>
<evidence type="ECO:0000256" key="4">
    <source>
        <dbReference type="PROSITE-ProRule" id="PRU00146"/>
    </source>
</evidence>
<feature type="compositionally biased region" description="Basic and acidic residues" evidence="5">
    <location>
        <begin position="647"/>
        <end position="664"/>
    </location>
</feature>
<feature type="compositionally biased region" description="Basic and acidic residues" evidence="5">
    <location>
        <begin position="1518"/>
        <end position="1552"/>
    </location>
</feature>
<evidence type="ECO:0000259" key="7">
    <source>
        <dbReference type="PROSITE" id="PS51321"/>
    </source>
</evidence>
<feature type="compositionally biased region" description="Basic and acidic residues" evidence="5">
    <location>
        <begin position="317"/>
        <end position="331"/>
    </location>
</feature>
<dbReference type="GO" id="GO:0008270">
    <property type="term" value="F:zinc ion binding"/>
    <property type="evidence" value="ECO:0007669"/>
    <property type="project" value="UniProtKB-KW"/>
</dbReference>
<dbReference type="InterPro" id="IPR019787">
    <property type="entry name" value="Znf_PHD-finger"/>
</dbReference>
<feature type="compositionally biased region" description="Low complexity" evidence="5">
    <location>
        <begin position="1211"/>
        <end position="1226"/>
    </location>
</feature>
<feature type="compositionally biased region" description="Basic and acidic residues" evidence="5">
    <location>
        <begin position="1432"/>
        <end position="1445"/>
    </location>
</feature>
<keyword evidence="2 4" id="KW-0863">Zinc-finger</keyword>
<feature type="compositionally biased region" description="Polar residues" evidence="5">
    <location>
        <begin position="1271"/>
        <end position="1281"/>
    </location>
</feature>
<feature type="compositionally biased region" description="Basic and acidic residues" evidence="5">
    <location>
        <begin position="1584"/>
        <end position="1604"/>
    </location>
</feature>
<evidence type="ECO:0008006" key="10">
    <source>
        <dbReference type="Google" id="ProtNLM"/>
    </source>
</evidence>
<feature type="compositionally biased region" description="Low complexity" evidence="5">
    <location>
        <begin position="844"/>
        <end position="853"/>
    </location>
</feature>
<dbReference type="InterPro" id="IPR013083">
    <property type="entry name" value="Znf_RING/FYVE/PHD"/>
</dbReference>
<evidence type="ECO:0000313" key="8">
    <source>
        <dbReference type="EMBL" id="TNN00089.1"/>
    </source>
</evidence>
<evidence type="ECO:0000256" key="3">
    <source>
        <dbReference type="ARBA" id="ARBA00022833"/>
    </source>
</evidence>
<dbReference type="PROSITE" id="PS01359">
    <property type="entry name" value="ZF_PHD_1"/>
    <property type="match status" value="1"/>
</dbReference>
<proteinExistence type="predicted"/>
<feature type="domain" description="TFIIS central" evidence="7">
    <location>
        <begin position="696"/>
        <end position="811"/>
    </location>
</feature>
<reference evidence="8 9" key="1">
    <citation type="submission" date="2019-04" db="EMBL/GenBank/DDBJ databases">
        <title>The sequence and de novo assembly of Takifugu bimaculatus genome using PacBio and Hi-C technologies.</title>
        <authorList>
            <person name="Xu P."/>
            <person name="Liu B."/>
            <person name="Zhou Z."/>
        </authorList>
    </citation>
    <scope>NUCLEOTIDE SEQUENCE [LARGE SCALE GENOMIC DNA]</scope>
    <source>
        <strain evidence="8">TB-2018</strain>
        <tissue evidence="8">Muscle</tissue>
    </source>
</reference>
<dbReference type="SUPFAM" id="SSF57903">
    <property type="entry name" value="FYVE/PHD zinc finger"/>
    <property type="match status" value="1"/>
</dbReference>
<feature type="region of interest" description="Disordered" evidence="5">
    <location>
        <begin position="605"/>
        <end position="689"/>
    </location>
</feature>
<dbReference type="Pfam" id="PF07500">
    <property type="entry name" value="TFIIS_M"/>
    <property type="match status" value="1"/>
</dbReference>
<evidence type="ECO:0000313" key="9">
    <source>
        <dbReference type="Proteomes" id="UP000516260"/>
    </source>
</evidence>
<accession>A0A4Z2C7F9</accession>
<feature type="compositionally biased region" description="Polar residues" evidence="5">
    <location>
        <begin position="1318"/>
        <end position="1333"/>
    </location>
</feature>
<dbReference type="PANTHER" id="PTHR11477">
    <property type="entry name" value="TRANSCRIPTION FACTOR S-II ZINC FINGER DOMAIN-CONTAINING PROTEIN"/>
    <property type="match status" value="1"/>
</dbReference>
<feature type="region of interest" description="Disordered" evidence="5">
    <location>
        <begin position="263"/>
        <end position="510"/>
    </location>
</feature>
<dbReference type="EMBL" id="SWLE01000005">
    <property type="protein sequence ID" value="TNN00089.1"/>
    <property type="molecule type" value="Genomic_DNA"/>
</dbReference>
<keyword evidence="9" id="KW-1185">Reference proteome</keyword>
<dbReference type="InterPro" id="IPR019786">
    <property type="entry name" value="Zinc_finger_PHD-type_CS"/>
</dbReference>
<dbReference type="PROSITE" id="PS51321">
    <property type="entry name" value="TFIIS_CENTRAL"/>
    <property type="match status" value="1"/>
</dbReference>
<feature type="compositionally biased region" description="Low complexity" evidence="5">
    <location>
        <begin position="1446"/>
        <end position="1459"/>
    </location>
</feature>
<feature type="compositionally biased region" description="Low complexity" evidence="5">
    <location>
        <begin position="677"/>
        <end position="689"/>
    </location>
</feature>
<feature type="region of interest" description="Disordered" evidence="5">
    <location>
        <begin position="1211"/>
        <end position="1627"/>
    </location>
</feature>
<dbReference type="Gene3D" id="3.30.40.10">
    <property type="entry name" value="Zinc/RING finger domain, C3HC4 (zinc finger)"/>
    <property type="match status" value="1"/>
</dbReference>
<feature type="compositionally biased region" description="Low complexity" evidence="5">
    <location>
        <begin position="1481"/>
        <end position="1498"/>
    </location>
</feature>
<dbReference type="InterPro" id="IPR012921">
    <property type="entry name" value="SPOC_C"/>
</dbReference>
<name>A0A4Z2C7F9_9TELE</name>
<sequence>MDIVDTFNHLIPSDQLDESLIIGQNLECEGSNEFGPGIQLEDSLKNMLSDKDPMLGSASSQFNLLENEDTAFPIAASTDLDASEPTGVSKEASVTEAGRRPVGRRRKGPRITEHENSSGPVSVNTRSNTAVRGRPGRKPLSRLQKSFLIVKGVKGTQLKKELTLGGRVNVNDLDGGSWLNPLVVLRRLTVTIGGFKIELLPGPSYTQNVETDKSAYCDEGLLYGADTTVAALAGGAGSVQNPTPENTEKMEVTENACAEDASLGLGPYVNPNDVQSANGTLTGSVSSQEEKPGSQTVSEEKPGGKKSEVNQPQSNEIDGKSVSDKTDDKVKQQAVLKSPLKSKQGVSPLKKKEKNDVVSVKPNHTVTGQEASQNLPSTAGQREEQQKMRPLKEKKDTAYLKRPAENVQNEHTTKIQKMQVPGDGKEKPKVQPTPNFPVKKSPSGNRVGQHGSAKHNPPPSGAKVDPAHQGLNHPVHSLKATDEGGPEKHKVKKPEKILQKQKNKSSRSISVDEPQLFIPDNAPVVKKETQEEQPATTETVWDGNNCCGLCKKHHNNMFMVGCGRCDDWFHGDCVGLDLAKVREMEEEDQMYVCLKCCEEESKKVEPEAPNAAKPEAQTKTDVQHHKPPPKPQPGPSQTLTPAGVRPVRKDQDRRQSTDVKEGTHKTVIQQKQETKSKPPSSATKKPVSVEAIRRSVRDSLKEILIQRLKESNLSISVEKASDVAKKIERELFHLNKDTDNKYKNKYRSLMFNLKDTKNNVLYKKVLKGEISPGNLIRMSPEELASKELAAWRKRENRHTIEMIEKEQREAERRPITKITHKGEIEIESQEPMKAHEPPEPEPPTAVTEVSVEPPESPEKKPEKAKMEKDTTSQHKSHLFDLHCKICTGRMPPPVEEASTKVVKVATTVVKRQPTKVEEAKSTATPSVEDELHLSVLEESFRSAQSGSEGGFDHIAGRDEEAAYLSGLKTLWRGLIHMHAVAKLVTKAFPVSGVMDNLNEDLPDSIHVGGRISPQIVWDYLEKIRATGTKEVCLIRFSPETEEDEISYTLLYAYFSSRKRFGVVSNNLKQVKDMYLIPLGAIEKVPHQLVPFDGPGLENNRPNLLLGLIIRQRPKRDFLSMDLTEPKRVIPEPKPIPVVTKETRTVEEQKRYLTSLIVAHDKEKDKQLSTAEAVEEPIAETFEEPPAAESSSQESLKPLRFLPGVLVGKGGDLQLLPDGGGKSAAADDGPKFQQDPETEPLDGSTKSPTAAVPRFVIKKKEAKPVKAEQEATGPTDTQTNQPPEKESAVMTRGAAATPVSLKDKPPDVSTETFLEGFSVAQSGPESSDVSSSNKGAAVPQPQPEKGPSEESPVSQTAPPHTNSSKPPLSGILKKSSSYCSANEDNTTVLQKDKASPPVTVRPQPGPGGSSARSDAITTFHQGLLQISLARNQQQEDNKGTAREKDLPVTSPTHPPVSVHVHSADRPQQTSDSEACDAQHDSAAAAQPQQPQVLGSSDQTQPDDSDSDQPGKPPSVVRHYKQEEELYHDPWERPRNTEDKDHYGRHGHHRDSYHGKKSRHHDREREKKYDRSHDDKHREKGRHHGHSDERHGEKRKERQHSDDHSRHKDRHRHRRDSDYENGRRRDSYS</sequence>
<feature type="compositionally biased region" description="Basic and acidic residues" evidence="5">
    <location>
        <begin position="381"/>
        <end position="404"/>
    </location>
</feature>
<feature type="compositionally biased region" description="Basic and acidic residues" evidence="5">
    <location>
        <begin position="856"/>
        <end position="876"/>
    </location>
</feature>
<feature type="compositionally biased region" description="Basic and acidic residues" evidence="5">
    <location>
        <begin position="1257"/>
        <end position="1268"/>
    </location>
</feature>
<evidence type="ECO:0000256" key="5">
    <source>
        <dbReference type="SAM" id="MobiDB-lite"/>
    </source>
</evidence>
<protein>
    <recommendedName>
        <fullName evidence="10">PHD finger protein 3</fullName>
    </recommendedName>
</protein>
<feature type="region of interest" description="Disordered" evidence="5">
    <location>
        <begin position="802"/>
        <end position="876"/>
    </location>
</feature>
<dbReference type="PROSITE" id="PS50016">
    <property type="entry name" value="ZF_PHD_2"/>
    <property type="match status" value="1"/>
</dbReference>
<feature type="compositionally biased region" description="Polar residues" evidence="5">
    <location>
        <begin position="362"/>
        <end position="380"/>
    </location>
</feature>
<feature type="compositionally biased region" description="Basic and acidic residues" evidence="5">
    <location>
        <begin position="479"/>
        <end position="498"/>
    </location>
</feature>
<feature type="region of interest" description="Disordered" evidence="5">
    <location>
        <begin position="78"/>
        <end position="137"/>
    </location>
</feature>
<dbReference type="SMART" id="SM00249">
    <property type="entry name" value="PHD"/>
    <property type="match status" value="1"/>
</dbReference>
<dbReference type="Proteomes" id="UP000516260">
    <property type="component" value="Chromosome 13"/>
</dbReference>
<dbReference type="SMART" id="SM00510">
    <property type="entry name" value="TFS2M"/>
    <property type="match status" value="1"/>
</dbReference>
<dbReference type="GO" id="GO:0005634">
    <property type="term" value="C:nucleus"/>
    <property type="evidence" value="ECO:0007669"/>
    <property type="project" value="TreeGrafter"/>
</dbReference>
<dbReference type="Pfam" id="PF00628">
    <property type="entry name" value="PHD"/>
    <property type="match status" value="1"/>
</dbReference>